<evidence type="ECO:0000256" key="1">
    <source>
        <dbReference type="SAM" id="SignalP"/>
    </source>
</evidence>
<evidence type="ECO:0000313" key="2">
    <source>
        <dbReference type="EMBL" id="MCS0584577.1"/>
    </source>
</evidence>
<proteinExistence type="predicted"/>
<dbReference type="RefSeq" id="WP_258819125.1">
    <property type="nucleotide sequence ID" value="NZ_JANUGW010000022.1"/>
</dbReference>
<dbReference type="EMBL" id="JANUGW010000022">
    <property type="protein sequence ID" value="MCS0584577.1"/>
    <property type="molecule type" value="Genomic_DNA"/>
</dbReference>
<name>A0ABT1ZXB9_9BURK</name>
<accession>A0ABT1ZXB9</accession>
<reference evidence="2 3" key="1">
    <citation type="submission" date="2022-08" db="EMBL/GenBank/DDBJ databases">
        <title>Reclassification of Massilia species as members of the genera Telluria, Duganella, Pseudoduganella, Mokoshia gen. nov. and Zemynaea gen. nov. using orthogonal and non-orthogonal genome-based approaches.</title>
        <authorList>
            <person name="Bowman J.P."/>
        </authorList>
    </citation>
    <scope>NUCLEOTIDE SEQUENCE [LARGE SCALE GENOMIC DNA]</scope>
    <source>
        <strain evidence="2 3">JCM 31316</strain>
    </source>
</reference>
<comment type="caution">
    <text evidence="2">The sequence shown here is derived from an EMBL/GenBank/DDBJ whole genome shotgun (WGS) entry which is preliminary data.</text>
</comment>
<keyword evidence="3" id="KW-1185">Reference proteome</keyword>
<keyword evidence="1" id="KW-0732">Signal</keyword>
<evidence type="ECO:0000313" key="3">
    <source>
        <dbReference type="Proteomes" id="UP001204151"/>
    </source>
</evidence>
<sequence length="133" mass="14578">MLINSSTVKRSVLSVLLLTVAIGSQAELPRVAPPSVEQTQLALKTFRECVKGKQPLVISAEHKICGVTAENRTELLDYLACLSRRNFVYSNVLESYPLGGRFAYRCADQVTVVVKIQSEGQQYSVTAIGYLVA</sequence>
<feature type="chain" id="PRO_5046668692" evidence="1">
    <location>
        <begin position="27"/>
        <end position="133"/>
    </location>
</feature>
<protein>
    <submittedName>
        <fullName evidence="2">Uncharacterized protein</fullName>
    </submittedName>
</protein>
<dbReference type="Proteomes" id="UP001204151">
    <property type="component" value="Unassembled WGS sequence"/>
</dbReference>
<organism evidence="2 3">
    <name type="scientific">Massilia pinisoli</name>
    <dbReference type="NCBI Taxonomy" id="1772194"/>
    <lineage>
        <taxon>Bacteria</taxon>
        <taxon>Pseudomonadati</taxon>
        <taxon>Pseudomonadota</taxon>
        <taxon>Betaproteobacteria</taxon>
        <taxon>Burkholderiales</taxon>
        <taxon>Oxalobacteraceae</taxon>
        <taxon>Telluria group</taxon>
        <taxon>Massilia</taxon>
    </lineage>
</organism>
<feature type="signal peptide" evidence="1">
    <location>
        <begin position="1"/>
        <end position="26"/>
    </location>
</feature>
<gene>
    <name evidence="2" type="ORF">NX784_23610</name>
</gene>